<comment type="subcellular location">
    <subcellularLocation>
        <location evidence="1">Cell membrane</location>
        <topology evidence="1">Peripheral membrane protein</topology>
    </subcellularLocation>
</comment>
<feature type="domain" description="ABC transporter" evidence="8">
    <location>
        <begin position="19"/>
        <end position="244"/>
    </location>
</feature>
<dbReference type="Pfam" id="PF00005">
    <property type="entry name" value="ABC_tran"/>
    <property type="match status" value="1"/>
</dbReference>
<sequence length="319" mass="34255">MTPDQVSAEETPRTAGNSVSVTGLRKSYGSNRAVEDLDLDVGSGELFGVLGPNGAGKSTLLEILVGLRERDAGTVEVLGADPSTDREHLRRRVAVQPQQAELFPNLTVRETLHLWASFHEEAEAPESVVERVGLTASADRRVHELSGGQERRLLIATALISEPLLVVLDEPSTGLDPNARAELWDVLLAFRDRGGTALLSTHSMEEAESLCDRVAVVDGGRIVACGAPADLVSEHAPHTVVSFRRTGAPNTAALRAMSGVEDIELHGNRVLVHTHRADEVVTELTAMTPPPQDLVRRAAGLDNVFRTLTGRSLDENEDG</sequence>
<keyword evidence="5 9" id="KW-0067">ATP-binding</keyword>
<dbReference type="Gene3D" id="3.40.50.300">
    <property type="entry name" value="P-loop containing nucleotide triphosphate hydrolases"/>
    <property type="match status" value="1"/>
</dbReference>
<dbReference type="GO" id="GO:0005886">
    <property type="term" value="C:plasma membrane"/>
    <property type="evidence" value="ECO:0007669"/>
    <property type="project" value="UniProtKB-SubCell"/>
</dbReference>
<keyword evidence="6" id="KW-0046">Antibiotic resistance</keyword>
<evidence type="ECO:0000313" key="9">
    <source>
        <dbReference type="EMBL" id="SDQ95343.1"/>
    </source>
</evidence>
<accession>A0A1H1F2Z9</accession>
<evidence type="ECO:0000256" key="1">
    <source>
        <dbReference type="ARBA" id="ARBA00004202"/>
    </source>
</evidence>
<dbReference type="RefSeq" id="WP_092524556.1">
    <property type="nucleotide sequence ID" value="NZ_FNKO01000002.1"/>
</dbReference>
<dbReference type="GO" id="GO:0046677">
    <property type="term" value="P:response to antibiotic"/>
    <property type="evidence" value="ECO:0007669"/>
    <property type="project" value="UniProtKB-KW"/>
</dbReference>
<keyword evidence="10" id="KW-1185">Reference proteome</keyword>
<dbReference type="SMART" id="SM00382">
    <property type="entry name" value="AAA"/>
    <property type="match status" value="1"/>
</dbReference>
<evidence type="ECO:0000256" key="7">
    <source>
        <dbReference type="SAM" id="MobiDB-lite"/>
    </source>
</evidence>
<dbReference type="InterPro" id="IPR003439">
    <property type="entry name" value="ABC_transporter-like_ATP-bd"/>
</dbReference>
<evidence type="ECO:0000256" key="3">
    <source>
        <dbReference type="ARBA" id="ARBA00022448"/>
    </source>
</evidence>
<dbReference type="EMBL" id="FNKO01000002">
    <property type="protein sequence ID" value="SDQ95343.1"/>
    <property type="molecule type" value="Genomic_DNA"/>
</dbReference>
<dbReference type="AlphaFoldDB" id="A0A1H1F2Z9"/>
<comment type="similarity">
    <text evidence="2">Belongs to the ABC transporter superfamily.</text>
</comment>
<evidence type="ECO:0000313" key="10">
    <source>
        <dbReference type="Proteomes" id="UP000199301"/>
    </source>
</evidence>
<dbReference type="InterPro" id="IPR027417">
    <property type="entry name" value="P-loop_NTPase"/>
</dbReference>
<feature type="region of interest" description="Disordered" evidence="7">
    <location>
        <begin position="1"/>
        <end position="22"/>
    </location>
</feature>
<dbReference type="InterPro" id="IPR050763">
    <property type="entry name" value="ABC_transporter_ATP-binding"/>
</dbReference>
<protein>
    <submittedName>
        <fullName evidence="9">ABC-2 type transport system ATP-binding protein</fullName>
    </submittedName>
</protein>
<dbReference type="PANTHER" id="PTHR42711">
    <property type="entry name" value="ABC TRANSPORTER ATP-BINDING PROTEIN"/>
    <property type="match status" value="1"/>
</dbReference>
<dbReference type="Proteomes" id="UP000199301">
    <property type="component" value="Unassembled WGS sequence"/>
</dbReference>
<dbReference type="PANTHER" id="PTHR42711:SF5">
    <property type="entry name" value="ABC TRANSPORTER ATP-BINDING PROTEIN NATA"/>
    <property type="match status" value="1"/>
</dbReference>
<dbReference type="PROSITE" id="PS50893">
    <property type="entry name" value="ABC_TRANSPORTER_2"/>
    <property type="match status" value="1"/>
</dbReference>
<dbReference type="STRING" id="995062.SAMN04489718_2813"/>
<dbReference type="SUPFAM" id="SSF52540">
    <property type="entry name" value="P-loop containing nucleoside triphosphate hydrolases"/>
    <property type="match status" value="1"/>
</dbReference>
<dbReference type="CDD" id="cd03230">
    <property type="entry name" value="ABC_DR_subfamily_A"/>
    <property type="match status" value="1"/>
</dbReference>
<evidence type="ECO:0000256" key="4">
    <source>
        <dbReference type="ARBA" id="ARBA00022741"/>
    </source>
</evidence>
<organism evidence="9 10">
    <name type="scientific">Actinopolyspora saharensis</name>
    <dbReference type="NCBI Taxonomy" id="995062"/>
    <lineage>
        <taxon>Bacteria</taxon>
        <taxon>Bacillati</taxon>
        <taxon>Actinomycetota</taxon>
        <taxon>Actinomycetes</taxon>
        <taxon>Actinopolysporales</taxon>
        <taxon>Actinopolysporaceae</taxon>
        <taxon>Actinopolyspora</taxon>
    </lineage>
</organism>
<evidence type="ECO:0000256" key="6">
    <source>
        <dbReference type="ARBA" id="ARBA00023251"/>
    </source>
</evidence>
<keyword evidence="4" id="KW-0547">Nucleotide-binding</keyword>
<evidence type="ECO:0000256" key="5">
    <source>
        <dbReference type="ARBA" id="ARBA00022840"/>
    </source>
</evidence>
<evidence type="ECO:0000259" key="8">
    <source>
        <dbReference type="PROSITE" id="PS50893"/>
    </source>
</evidence>
<name>A0A1H1F2Z9_9ACTN</name>
<dbReference type="OrthoDB" id="9804819at2"/>
<evidence type="ECO:0000256" key="2">
    <source>
        <dbReference type="ARBA" id="ARBA00005417"/>
    </source>
</evidence>
<keyword evidence="3" id="KW-0813">Transport</keyword>
<dbReference type="GO" id="GO:0016887">
    <property type="term" value="F:ATP hydrolysis activity"/>
    <property type="evidence" value="ECO:0007669"/>
    <property type="project" value="InterPro"/>
</dbReference>
<gene>
    <name evidence="9" type="ORF">SAMN04489718_2813</name>
</gene>
<proteinExistence type="inferred from homology"/>
<dbReference type="InterPro" id="IPR003593">
    <property type="entry name" value="AAA+_ATPase"/>
</dbReference>
<dbReference type="GO" id="GO:0005524">
    <property type="term" value="F:ATP binding"/>
    <property type="evidence" value="ECO:0007669"/>
    <property type="project" value="UniProtKB-KW"/>
</dbReference>
<reference evidence="10" key="1">
    <citation type="submission" date="2016-10" db="EMBL/GenBank/DDBJ databases">
        <authorList>
            <person name="Varghese N."/>
            <person name="Submissions S."/>
        </authorList>
    </citation>
    <scope>NUCLEOTIDE SEQUENCE [LARGE SCALE GENOMIC DNA]</scope>
    <source>
        <strain evidence="10">DSM 45459</strain>
    </source>
</reference>